<dbReference type="RefSeq" id="WP_041993327.1">
    <property type="nucleotide sequence ID" value="NZ_CDOD01000034.1"/>
</dbReference>
<dbReference type="InterPro" id="IPR021284">
    <property type="entry name" value="DUF2750"/>
</dbReference>
<name>A0A0B7HER0_9FLAO</name>
<gene>
    <name evidence="1" type="ORF">CCYN2B_40186</name>
</gene>
<dbReference type="AlphaFoldDB" id="A0A0B7HER0"/>
<evidence type="ECO:0000313" key="1">
    <source>
        <dbReference type="EMBL" id="CEN37710.1"/>
    </source>
</evidence>
<dbReference type="Pfam" id="PF11042">
    <property type="entry name" value="DUF2750"/>
    <property type="match status" value="1"/>
</dbReference>
<organism evidence="1 2">
    <name type="scientific">Capnocytophaga cynodegmi</name>
    <dbReference type="NCBI Taxonomy" id="28189"/>
    <lineage>
        <taxon>Bacteria</taxon>
        <taxon>Pseudomonadati</taxon>
        <taxon>Bacteroidota</taxon>
        <taxon>Flavobacteriia</taxon>
        <taxon>Flavobacteriales</taxon>
        <taxon>Flavobacteriaceae</taxon>
        <taxon>Capnocytophaga</taxon>
    </lineage>
</organism>
<sequence>MHDFIHKIIENKLLFTLKKNEEQAVCSSNDFIIEQTGEALAVFPFWSDKSLAESCKKEEWKNYQVSEIPLSEFIEFWCLGMYEDSIVAGINFDENLYGQEENPMELLKKIINEIEKSNTKITFKNFKSIKHLKNYLETEE</sequence>
<evidence type="ECO:0000313" key="2">
    <source>
        <dbReference type="Proteomes" id="UP000038055"/>
    </source>
</evidence>
<dbReference type="EMBL" id="CDOD01000034">
    <property type="protein sequence ID" value="CEN37710.1"/>
    <property type="molecule type" value="Genomic_DNA"/>
</dbReference>
<protein>
    <recommendedName>
        <fullName evidence="3">DUF2750 domain-containing protein</fullName>
    </recommendedName>
</protein>
<dbReference type="STRING" id="28189.CCYN74_40117"/>
<dbReference type="Proteomes" id="UP000038055">
    <property type="component" value="Unassembled WGS sequence"/>
</dbReference>
<proteinExistence type="predicted"/>
<evidence type="ECO:0008006" key="3">
    <source>
        <dbReference type="Google" id="ProtNLM"/>
    </source>
</evidence>
<reference evidence="2" key="1">
    <citation type="submission" date="2015-01" db="EMBL/GenBank/DDBJ databases">
        <authorList>
            <person name="MANFREDI Pablo"/>
        </authorList>
    </citation>
    <scope>NUCLEOTIDE SEQUENCE [LARGE SCALE GENOMIC DNA]</scope>
    <source>
        <strain evidence="2">Ccyn2B</strain>
    </source>
</reference>
<accession>A0A0B7HER0</accession>
<keyword evidence="2" id="KW-1185">Reference proteome</keyword>
<dbReference type="eggNOG" id="ENOG5032347">
    <property type="taxonomic scope" value="Bacteria"/>
</dbReference>